<reference evidence="1 2" key="1">
    <citation type="submission" date="2015-10" db="EMBL/GenBank/DDBJ databases">
        <authorList>
            <person name="Rovetto F.F."/>
            <person name="Cocolin L.L."/>
            <person name="Illeghems K.K."/>
            <person name="Van Nieuwerbuegh F.F."/>
            <person name="Houf K.K."/>
        </authorList>
    </citation>
    <scope>NUCLEOTIDE SEQUENCE [LARGE SCALE GENOMIC DNA]</scope>
    <source>
        <strain evidence="1 2">LMG 24486</strain>
    </source>
</reference>
<protein>
    <submittedName>
        <fullName evidence="1">Uncharacterized protein</fullName>
    </submittedName>
</protein>
<accession>A0A1C7WSK5</accession>
<sequence>MKTTLTIKTNEIKTRIVWGFKPTTRIKPSKKVYSRKKKDYVY</sequence>
<comment type="caution">
    <text evidence="1">The sequence shown here is derived from an EMBL/GenBank/DDBJ whole genome shotgun (WGS) entry which is preliminary data.</text>
</comment>
<evidence type="ECO:0000313" key="2">
    <source>
        <dbReference type="Proteomes" id="UP000092987"/>
    </source>
</evidence>
<dbReference type="RefSeq" id="WP_257122330.1">
    <property type="nucleotide sequence ID" value="NZ_CP035926.1"/>
</dbReference>
<dbReference type="Proteomes" id="UP000092987">
    <property type="component" value="Unassembled WGS sequence"/>
</dbReference>
<keyword evidence="2" id="KW-1185">Reference proteome</keyword>
<name>A0A1C7WSK5_9BACT</name>
<gene>
    <name evidence="1" type="ORF">AA347_01299</name>
</gene>
<organism evidence="1 2">
    <name type="scientific">Aliarcobacter thereius LMG 24486</name>
    <dbReference type="NCBI Taxonomy" id="1032240"/>
    <lineage>
        <taxon>Bacteria</taxon>
        <taxon>Pseudomonadati</taxon>
        <taxon>Campylobacterota</taxon>
        <taxon>Epsilonproteobacteria</taxon>
        <taxon>Campylobacterales</taxon>
        <taxon>Arcobacteraceae</taxon>
        <taxon>Aliarcobacter</taxon>
    </lineage>
</organism>
<evidence type="ECO:0000313" key="1">
    <source>
        <dbReference type="EMBL" id="OCL95817.1"/>
    </source>
</evidence>
<dbReference type="EMBL" id="LLKQ01000001">
    <property type="protein sequence ID" value="OCL95817.1"/>
    <property type="molecule type" value="Genomic_DNA"/>
</dbReference>
<proteinExistence type="predicted"/>